<dbReference type="EMBL" id="CAFBOK010000269">
    <property type="protein sequence ID" value="CAB4998695.1"/>
    <property type="molecule type" value="Genomic_DNA"/>
</dbReference>
<name>A0A6J7P2K0_9ZZZZ</name>
<evidence type="ECO:0000313" key="2">
    <source>
        <dbReference type="EMBL" id="CAB4998695.1"/>
    </source>
</evidence>
<organism evidence="2">
    <name type="scientific">freshwater metagenome</name>
    <dbReference type="NCBI Taxonomy" id="449393"/>
    <lineage>
        <taxon>unclassified sequences</taxon>
        <taxon>metagenomes</taxon>
        <taxon>ecological metagenomes</taxon>
    </lineage>
</organism>
<gene>
    <name evidence="1" type="ORF">UFOPK3010_00657</name>
    <name evidence="2" type="ORF">UFOPK3927_01744</name>
</gene>
<accession>A0A6J7P2K0</accession>
<dbReference type="EMBL" id="CAFAAM010000070">
    <property type="protein sequence ID" value="CAB4801987.1"/>
    <property type="molecule type" value="Genomic_DNA"/>
</dbReference>
<proteinExistence type="predicted"/>
<dbReference type="AlphaFoldDB" id="A0A6J7P2K0"/>
<reference evidence="2" key="1">
    <citation type="submission" date="2020-05" db="EMBL/GenBank/DDBJ databases">
        <authorList>
            <person name="Chiriac C."/>
            <person name="Salcher M."/>
            <person name="Ghai R."/>
            <person name="Kavagutti S V."/>
        </authorList>
    </citation>
    <scope>NUCLEOTIDE SEQUENCE</scope>
</reference>
<protein>
    <submittedName>
        <fullName evidence="2">Unannotated protein</fullName>
    </submittedName>
</protein>
<sequence>MLPSPLVSGWLHSRLTFPTITSDGDRSFHSSLHWRLLVRSDPHCFHRSPDVGIYRAAISIALFLSLATELPMARIGFFGSEMHQHFRSKAGISMLPQSTTSDRTEHLRLHQRSQERRLLLNNGLARIRGQQAILRVLCKRHRMEELLALALCCLQWLFATWSLPLRLHPIRMRVHVRLFLPTYFQCSTRNLTLHQSR</sequence>
<evidence type="ECO:0000313" key="1">
    <source>
        <dbReference type="EMBL" id="CAB4801987.1"/>
    </source>
</evidence>